<comment type="caution">
    <text evidence="1">The sequence shown here is derived from an EMBL/GenBank/DDBJ whole genome shotgun (WGS) entry which is preliminary data.</text>
</comment>
<proteinExistence type="predicted"/>
<keyword evidence="2" id="KW-1185">Reference proteome</keyword>
<sequence>MNRSAKSCILEPGGPFTTKDFEEGVQTLNTAITDMSACSVNYWLSKFVQEVRNSSGERYPSHSLYSIIYRPKHHLCDVNGVQVVICQVVSGRKFCNVSEIGNSRRCRNDKAHKSASLDTCPIDALEQKILFHTTHSLLVTSLKIKACNITQVKRVLFDCETAVTICGTTRSSSKTLKQKQHGASKDYQNN</sequence>
<organism evidence="1 2">
    <name type="scientific">Pocillopora damicornis</name>
    <name type="common">Cauliflower coral</name>
    <name type="synonym">Millepora damicornis</name>
    <dbReference type="NCBI Taxonomy" id="46731"/>
    <lineage>
        <taxon>Eukaryota</taxon>
        <taxon>Metazoa</taxon>
        <taxon>Cnidaria</taxon>
        <taxon>Anthozoa</taxon>
        <taxon>Hexacorallia</taxon>
        <taxon>Scleractinia</taxon>
        <taxon>Astrocoeniina</taxon>
        <taxon>Pocilloporidae</taxon>
        <taxon>Pocillopora</taxon>
    </lineage>
</organism>
<accession>A0A3M6U1W1</accession>
<reference evidence="1 2" key="1">
    <citation type="journal article" date="2018" name="Sci. Rep.">
        <title>Comparative analysis of the Pocillopora damicornis genome highlights role of immune system in coral evolution.</title>
        <authorList>
            <person name="Cunning R."/>
            <person name="Bay R.A."/>
            <person name="Gillette P."/>
            <person name="Baker A.C."/>
            <person name="Traylor-Knowles N."/>
        </authorList>
    </citation>
    <scope>NUCLEOTIDE SEQUENCE [LARGE SCALE GENOMIC DNA]</scope>
    <source>
        <strain evidence="1">RSMAS</strain>
        <tissue evidence="1">Whole animal</tissue>
    </source>
</reference>
<protein>
    <submittedName>
        <fullName evidence="1">Uncharacterized protein</fullName>
    </submittedName>
</protein>
<name>A0A3M6U1W1_POCDA</name>
<dbReference type="Proteomes" id="UP000275408">
    <property type="component" value="Unassembled WGS sequence"/>
</dbReference>
<evidence type="ECO:0000313" key="1">
    <source>
        <dbReference type="EMBL" id="RMX47478.1"/>
    </source>
</evidence>
<dbReference type="AlphaFoldDB" id="A0A3M6U1W1"/>
<dbReference type="EMBL" id="RCHS01002416">
    <property type="protein sequence ID" value="RMX47478.1"/>
    <property type="molecule type" value="Genomic_DNA"/>
</dbReference>
<evidence type="ECO:0000313" key="2">
    <source>
        <dbReference type="Proteomes" id="UP000275408"/>
    </source>
</evidence>
<dbReference type="OrthoDB" id="1908104at2759"/>
<gene>
    <name evidence="1" type="ORF">pdam_00002090</name>
</gene>